<protein>
    <submittedName>
        <fullName evidence="1">Uncharacterized protein</fullName>
    </submittedName>
</protein>
<evidence type="ECO:0000313" key="2">
    <source>
        <dbReference type="Proteomes" id="UP001470230"/>
    </source>
</evidence>
<proteinExistence type="predicted"/>
<evidence type="ECO:0000313" key="1">
    <source>
        <dbReference type="EMBL" id="KAK8838918.1"/>
    </source>
</evidence>
<dbReference type="Proteomes" id="UP001470230">
    <property type="component" value="Unassembled WGS sequence"/>
</dbReference>
<comment type="caution">
    <text evidence="1">The sequence shown here is derived from an EMBL/GenBank/DDBJ whole genome shotgun (WGS) entry which is preliminary data.</text>
</comment>
<gene>
    <name evidence="1" type="ORF">M9Y10_032377</name>
</gene>
<reference evidence="1 2" key="1">
    <citation type="submission" date="2024-04" db="EMBL/GenBank/DDBJ databases">
        <title>Tritrichomonas musculus Genome.</title>
        <authorList>
            <person name="Alves-Ferreira E."/>
            <person name="Grigg M."/>
            <person name="Lorenzi H."/>
            <person name="Galac M."/>
        </authorList>
    </citation>
    <scope>NUCLEOTIDE SEQUENCE [LARGE SCALE GENOMIC DNA]</scope>
    <source>
        <strain evidence="1 2">EAF2021</strain>
    </source>
</reference>
<accession>A0ABR2GY91</accession>
<organism evidence="1 2">
    <name type="scientific">Tritrichomonas musculus</name>
    <dbReference type="NCBI Taxonomy" id="1915356"/>
    <lineage>
        <taxon>Eukaryota</taxon>
        <taxon>Metamonada</taxon>
        <taxon>Parabasalia</taxon>
        <taxon>Tritrichomonadida</taxon>
        <taxon>Tritrichomonadidae</taxon>
        <taxon>Tritrichomonas</taxon>
    </lineage>
</organism>
<keyword evidence="2" id="KW-1185">Reference proteome</keyword>
<name>A0ABR2GY91_9EUKA</name>
<dbReference type="EMBL" id="JAPFFF010000053">
    <property type="protein sequence ID" value="KAK8838918.1"/>
    <property type="molecule type" value="Genomic_DNA"/>
</dbReference>
<sequence length="134" mass="15372">MTSQIPYHNHTRLIGAIHEACDIDIPFDIMFKSYGTVSHEYIDGITNVISIITLDIYYTPSNVIITDYPFALYWNSITGAVFTHRLKDSEETIFGITVELTYEWSSHQLIEITLFHQLNLSSGYISIIENIFCS</sequence>